<dbReference type="Proteomes" id="UP000326554">
    <property type="component" value="Unassembled WGS sequence"/>
</dbReference>
<evidence type="ECO:0000256" key="1">
    <source>
        <dbReference type="ARBA" id="ARBA00004651"/>
    </source>
</evidence>
<evidence type="ECO:0000313" key="11">
    <source>
        <dbReference type="Proteomes" id="UP000326554"/>
    </source>
</evidence>
<feature type="transmembrane region" description="Helical" evidence="9">
    <location>
        <begin position="73"/>
        <end position="95"/>
    </location>
</feature>
<dbReference type="InterPro" id="IPR003445">
    <property type="entry name" value="Cat_transpt"/>
</dbReference>
<comment type="similarity">
    <text evidence="2">Belongs to the TrkH potassium transport family.</text>
</comment>
<feature type="transmembrane region" description="Helical" evidence="9">
    <location>
        <begin position="239"/>
        <end position="263"/>
    </location>
</feature>
<comment type="caution">
    <text evidence="10">The sequence shown here is derived from an EMBL/GenBank/DDBJ whole genome shotgun (WGS) entry which is preliminary data.</text>
</comment>
<evidence type="ECO:0000256" key="7">
    <source>
        <dbReference type="ARBA" id="ARBA00023065"/>
    </source>
</evidence>
<keyword evidence="7" id="KW-0406">Ion transport</keyword>
<evidence type="ECO:0000313" key="10">
    <source>
        <dbReference type="EMBL" id="KAA9009207.1"/>
    </source>
</evidence>
<dbReference type="AlphaFoldDB" id="A0A5J5GMD5"/>
<keyword evidence="3" id="KW-0813">Transport</keyword>
<keyword evidence="5 9" id="KW-0812">Transmembrane</keyword>
<keyword evidence="4" id="KW-1003">Cell membrane</keyword>
<evidence type="ECO:0000256" key="6">
    <source>
        <dbReference type="ARBA" id="ARBA00022989"/>
    </source>
</evidence>
<accession>A0A5J5GMD5</accession>
<keyword evidence="8 9" id="KW-0472">Membrane</keyword>
<sequence>MRGPRRDRRTPRQPLFVVLLALAAGAMLVPALHATALDDGVTARAFFSGAMVLGLGTAILGLALRGRLPDESAFAQLAALLAAYTVLPLVLAVPFQSAAGGGLGAAWFEMVSAFTTTGATLWDRPETLAPSLHLWRALVGWFGGLLIWVAAMAILAPLSLGGFEVRASLGRGDLSTRFSQVTRTAGPYERLDRYFSQLVPIYVGLTLALWILLIAARVDPFTAICHAMSVMATSGITPGYGTQAGGGTILAEVVILAFLLLALTRRSYARSLPGETERQGLMGDPEFQLGLGVIGLGAAALFARHWLFSSEGTNALTAIRALWGDLFTVASFLTTLGFESRYWDSATAWSGLETPGLVLLGLAIFGGGIGTTAGGVKLLRVYALYKHGLREIERLIHPSSVGGAGAEARRIRRAGALVAWIFFMLFAMSLAAIMLALSWVGVPFEDALVLAVAALANCGPLAVVAAEVPISYATLGQSGHAILGVAMVVGRVELLAIIALLNPDFWRG</sequence>
<dbReference type="EMBL" id="VYQE01000002">
    <property type="protein sequence ID" value="KAA9009207.1"/>
    <property type="molecule type" value="Genomic_DNA"/>
</dbReference>
<dbReference type="RefSeq" id="WP_150444740.1">
    <property type="nucleotide sequence ID" value="NZ_VYQE01000002.1"/>
</dbReference>
<evidence type="ECO:0000256" key="3">
    <source>
        <dbReference type="ARBA" id="ARBA00022448"/>
    </source>
</evidence>
<evidence type="ECO:0000256" key="8">
    <source>
        <dbReference type="ARBA" id="ARBA00023136"/>
    </source>
</evidence>
<dbReference type="GO" id="GO:0030001">
    <property type="term" value="P:metal ion transport"/>
    <property type="evidence" value="ECO:0007669"/>
    <property type="project" value="UniProtKB-ARBA"/>
</dbReference>
<dbReference type="GO" id="GO:0005886">
    <property type="term" value="C:plasma membrane"/>
    <property type="evidence" value="ECO:0007669"/>
    <property type="project" value="UniProtKB-SubCell"/>
</dbReference>
<dbReference type="PANTHER" id="PTHR32024:SF2">
    <property type="entry name" value="TRK SYSTEM POTASSIUM UPTAKE PROTEIN TRKG-RELATED"/>
    <property type="match status" value="1"/>
</dbReference>
<evidence type="ECO:0000256" key="5">
    <source>
        <dbReference type="ARBA" id="ARBA00022692"/>
    </source>
</evidence>
<reference evidence="10 11" key="1">
    <citation type="submission" date="2019-09" db="EMBL/GenBank/DDBJ databases">
        <authorList>
            <person name="Park J.-S."/>
            <person name="Choi H.-J."/>
        </authorList>
    </citation>
    <scope>NUCLEOTIDE SEQUENCE [LARGE SCALE GENOMIC DNA]</scope>
    <source>
        <strain evidence="10 11">176SS1-4</strain>
    </source>
</reference>
<dbReference type="Pfam" id="PF02386">
    <property type="entry name" value="TrkH"/>
    <property type="match status" value="1"/>
</dbReference>
<protein>
    <submittedName>
        <fullName evidence="10">TrkH family potassium uptake protein</fullName>
    </submittedName>
</protein>
<proteinExistence type="inferred from homology"/>
<feature type="transmembrane region" description="Helical" evidence="9">
    <location>
        <begin position="417"/>
        <end position="441"/>
    </location>
</feature>
<evidence type="ECO:0000256" key="2">
    <source>
        <dbReference type="ARBA" id="ARBA00009137"/>
    </source>
</evidence>
<feature type="transmembrane region" description="Helical" evidence="9">
    <location>
        <begin position="287"/>
        <end position="307"/>
    </location>
</feature>
<comment type="subcellular location">
    <subcellularLocation>
        <location evidence="1">Cell membrane</location>
        <topology evidence="1">Multi-pass membrane protein</topology>
    </subcellularLocation>
</comment>
<feature type="transmembrane region" description="Helical" evidence="9">
    <location>
        <begin position="447"/>
        <end position="468"/>
    </location>
</feature>
<evidence type="ECO:0000256" key="9">
    <source>
        <dbReference type="SAM" id="Phobius"/>
    </source>
</evidence>
<feature type="transmembrane region" description="Helical" evidence="9">
    <location>
        <begin position="199"/>
        <end position="218"/>
    </location>
</feature>
<dbReference type="PANTHER" id="PTHR32024">
    <property type="entry name" value="TRK SYSTEM POTASSIUM UPTAKE PROTEIN TRKG-RELATED"/>
    <property type="match status" value="1"/>
</dbReference>
<feature type="transmembrane region" description="Helical" evidence="9">
    <location>
        <begin position="358"/>
        <end position="379"/>
    </location>
</feature>
<dbReference type="GO" id="GO:0008324">
    <property type="term" value="F:monoatomic cation transmembrane transporter activity"/>
    <property type="evidence" value="ECO:0007669"/>
    <property type="project" value="InterPro"/>
</dbReference>
<gene>
    <name evidence="10" type="ORF">F3S47_08110</name>
</gene>
<feature type="transmembrane region" description="Helical" evidence="9">
    <location>
        <begin position="480"/>
        <end position="501"/>
    </location>
</feature>
<feature type="transmembrane region" description="Helical" evidence="9">
    <location>
        <begin position="44"/>
        <end position="64"/>
    </location>
</feature>
<evidence type="ECO:0000256" key="4">
    <source>
        <dbReference type="ARBA" id="ARBA00022475"/>
    </source>
</evidence>
<keyword evidence="6 9" id="KW-1133">Transmembrane helix</keyword>
<keyword evidence="11" id="KW-1185">Reference proteome</keyword>
<organism evidence="10 11">
    <name type="scientific">Histidinibacterium aquaticum</name>
    <dbReference type="NCBI Taxonomy" id="2613962"/>
    <lineage>
        <taxon>Bacteria</taxon>
        <taxon>Pseudomonadati</taxon>
        <taxon>Pseudomonadota</taxon>
        <taxon>Alphaproteobacteria</taxon>
        <taxon>Rhodobacterales</taxon>
        <taxon>Paracoccaceae</taxon>
        <taxon>Histidinibacterium</taxon>
    </lineage>
</organism>
<name>A0A5J5GMD5_9RHOB</name>
<feature type="transmembrane region" description="Helical" evidence="9">
    <location>
        <begin position="134"/>
        <end position="156"/>
    </location>
</feature>